<sequence>MSSHRERVFEELGERLSKIMIPEKKVPVFEVCSAFRKVYKQDIDEFLKSRDVRDFRTLTDVFRECESTDVIYQENGKYMVKFSNPEYISPEEREALRRGTIAGYRRDLADGVIRNVPQIGLNLASQIFRECFSVRFYPVRAVQSGCPTDNDIAQFFGLSMGILVKNLESVGIKKMTPLQVVALPLFRDHFYLDFFIHAAEKRGVSMLLYLAIVLACLNRTGACLALLVTESEKVAAQMYKTISTIFEGLPFTCYLSKTGDSGIVMDAVYIADVSRFRQDLAERRLSLENVFMFAVKDVEPDHFQEHIFESTYGGFKRHYRIFCTKDDDAETRSAFIKFCGVNTEFGLISQSYF</sequence>
<evidence type="ECO:0000313" key="1">
    <source>
        <dbReference type="Proteomes" id="UP000887576"/>
    </source>
</evidence>
<reference evidence="2" key="1">
    <citation type="submission" date="2022-11" db="UniProtKB">
        <authorList>
            <consortium name="WormBaseParasite"/>
        </authorList>
    </citation>
    <scope>IDENTIFICATION</scope>
</reference>
<evidence type="ECO:0000313" key="2">
    <source>
        <dbReference type="WBParaSite" id="JU765_v2.g15321.t1"/>
    </source>
</evidence>
<protein>
    <submittedName>
        <fullName evidence="2">Uncharacterized protein</fullName>
    </submittedName>
</protein>
<dbReference type="WBParaSite" id="JU765_v2.g15321.t1">
    <property type="protein sequence ID" value="JU765_v2.g15321.t1"/>
    <property type="gene ID" value="JU765_v2.g15321"/>
</dbReference>
<accession>A0AC34QDM4</accession>
<proteinExistence type="predicted"/>
<name>A0AC34QDM4_9BILA</name>
<dbReference type="Proteomes" id="UP000887576">
    <property type="component" value="Unplaced"/>
</dbReference>
<organism evidence="1 2">
    <name type="scientific">Panagrolaimus sp. JU765</name>
    <dbReference type="NCBI Taxonomy" id="591449"/>
    <lineage>
        <taxon>Eukaryota</taxon>
        <taxon>Metazoa</taxon>
        <taxon>Ecdysozoa</taxon>
        <taxon>Nematoda</taxon>
        <taxon>Chromadorea</taxon>
        <taxon>Rhabditida</taxon>
        <taxon>Tylenchina</taxon>
        <taxon>Panagrolaimomorpha</taxon>
        <taxon>Panagrolaimoidea</taxon>
        <taxon>Panagrolaimidae</taxon>
        <taxon>Panagrolaimus</taxon>
    </lineage>
</organism>